<dbReference type="Pfam" id="PF07686">
    <property type="entry name" value="V-set"/>
    <property type="match status" value="1"/>
</dbReference>
<evidence type="ECO:0000259" key="14">
    <source>
        <dbReference type="PROSITE" id="PS50835"/>
    </source>
</evidence>
<dbReference type="GO" id="GO:0023024">
    <property type="term" value="F:MHC class I protein complex binding"/>
    <property type="evidence" value="ECO:0007669"/>
    <property type="project" value="Ensembl"/>
</dbReference>
<evidence type="ECO:0000256" key="13">
    <source>
        <dbReference type="SAM" id="SignalP"/>
    </source>
</evidence>
<name>A0A8C4XW08_9SAUR</name>
<keyword evidence="4 13" id="KW-0732">Signal</keyword>
<dbReference type="InterPro" id="IPR051713">
    <property type="entry name" value="T-cell_Activation_Regulation"/>
</dbReference>
<dbReference type="GO" id="GO:0006955">
    <property type="term" value="P:immune response"/>
    <property type="evidence" value="ECO:0007669"/>
    <property type="project" value="TreeGrafter"/>
</dbReference>
<dbReference type="InterPro" id="IPR003599">
    <property type="entry name" value="Ig_sub"/>
</dbReference>
<dbReference type="Ensembl" id="ENSGEVT00005000849.1">
    <property type="protein sequence ID" value="ENSGEVP00005000793.1"/>
    <property type="gene ID" value="ENSGEVG00005000666.1"/>
</dbReference>
<dbReference type="PANTHER" id="PTHR25466">
    <property type="entry name" value="T-LYMPHOCYTE ACTIVATION ANTIGEN"/>
    <property type="match status" value="1"/>
</dbReference>
<dbReference type="GO" id="GO:0042102">
    <property type="term" value="P:positive regulation of T cell proliferation"/>
    <property type="evidence" value="ECO:0007669"/>
    <property type="project" value="TreeGrafter"/>
</dbReference>
<dbReference type="Pfam" id="PF07654">
    <property type="entry name" value="C1-set"/>
    <property type="match status" value="1"/>
</dbReference>
<keyword evidence="6 12" id="KW-0472">Membrane</keyword>
<dbReference type="SMART" id="SM00406">
    <property type="entry name" value="IGv"/>
    <property type="match status" value="1"/>
</dbReference>
<evidence type="ECO:0000313" key="15">
    <source>
        <dbReference type="Ensembl" id="ENSGEVP00005000793.1"/>
    </source>
</evidence>
<evidence type="ECO:0000256" key="8">
    <source>
        <dbReference type="ARBA" id="ARBA00023170"/>
    </source>
</evidence>
<dbReference type="GO" id="GO:0031295">
    <property type="term" value="P:T cell costimulation"/>
    <property type="evidence" value="ECO:0007669"/>
    <property type="project" value="TreeGrafter"/>
</dbReference>
<comment type="subcellular location">
    <subcellularLocation>
        <location evidence="1">Cell membrane</location>
        <topology evidence="1">Single-pass type I membrane protein</topology>
    </subcellularLocation>
</comment>
<gene>
    <name evidence="15" type="primary">TAPBPL</name>
</gene>
<feature type="compositionally biased region" description="Basic and acidic residues" evidence="11">
    <location>
        <begin position="466"/>
        <end position="478"/>
    </location>
</feature>
<accession>A0A8C4XW08</accession>
<protein>
    <submittedName>
        <fullName evidence="15">TAP binding protein like</fullName>
    </submittedName>
</protein>
<keyword evidence="7" id="KW-1015">Disulfide bond</keyword>
<dbReference type="InterPro" id="IPR036179">
    <property type="entry name" value="Ig-like_dom_sf"/>
</dbReference>
<dbReference type="OrthoDB" id="8929156at2759"/>
<dbReference type="GeneTree" id="ENSGT00940000160453"/>
<dbReference type="SMART" id="SM00409">
    <property type="entry name" value="IG"/>
    <property type="match status" value="2"/>
</dbReference>
<keyword evidence="8" id="KW-0675">Receptor</keyword>
<dbReference type="Proteomes" id="UP000694390">
    <property type="component" value="Unassembled WGS sequence"/>
</dbReference>
<evidence type="ECO:0000256" key="9">
    <source>
        <dbReference type="ARBA" id="ARBA00023180"/>
    </source>
</evidence>
<evidence type="ECO:0000256" key="5">
    <source>
        <dbReference type="ARBA" id="ARBA00022989"/>
    </source>
</evidence>
<feature type="signal peptide" evidence="13">
    <location>
        <begin position="1"/>
        <end position="16"/>
    </location>
</feature>
<dbReference type="GO" id="GO:0002590">
    <property type="term" value="P:negative regulation of antigen processing and presentation of peptide antigen via MHC class I"/>
    <property type="evidence" value="ECO:0007669"/>
    <property type="project" value="Ensembl"/>
</dbReference>
<keyword evidence="5 12" id="KW-1133">Transmembrane helix</keyword>
<dbReference type="GO" id="GO:0009897">
    <property type="term" value="C:external side of plasma membrane"/>
    <property type="evidence" value="ECO:0007669"/>
    <property type="project" value="TreeGrafter"/>
</dbReference>
<feature type="region of interest" description="Disordered" evidence="11">
    <location>
        <begin position="452"/>
        <end position="478"/>
    </location>
</feature>
<dbReference type="InterPro" id="IPR003006">
    <property type="entry name" value="Ig/MHC_CS"/>
</dbReference>
<proteinExistence type="predicted"/>
<dbReference type="GO" id="GO:0005783">
    <property type="term" value="C:endoplasmic reticulum"/>
    <property type="evidence" value="ECO:0007669"/>
    <property type="project" value="Ensembl"/>
</dbReference>
<evidence type="ECO:0000256" key="1">
    <source>
        <dbReference type="ARBA" id="ARBA00004251"/>
    </source>
</evidence>
<dbReference type="GO" id="GO:0007166">
    <property type="term" value="P:cell surface receptor signaling pathway"/>
    <property type="evidence" value="ECO:0007669"/>
    <property type="project" value="TreeGrafter"/>
</dbReference>
<evidence type="ECO:0000256" key="2">
    <source>
        <dbReference type="ARBA" id="ARBA00022475"/>
    </source>
</evidence>
<keyword evidence="16" id="KW-1185">Reference proteome</keyword>
<feature type="domain" description="Ig-like" evidence="14">
    <location>
        <begin position="176"/>
        <end position="303"/>
    </location>
</feature>
<dbReference type="Gene3D" id="2.60.40.10">
    <property type="entry name" value="Immunoglobulins"/>
    <property type="match status" value="3"/>
</dbReference>
<keyword evidence="3 12" id="KW-0812">Transmembrane</keyword>
<evidence type="ECO:0000256" key="6">
    <source>
        <dbReference type="ARBA" id="ARBA00023136"/>
    </source>
</evidence>
<dbReference type="AlphaFoldDB" id="A0A8C4XW08"/>
<evidence type="ECO:0000313" key="16">
    <source>
        <dbReference type="Proteomes" id="UP000694390"/>
    </source>
</evidence>
<evidence type="ECO:0000256" key="3">
    <source>
        <dbReference type="ARBA" id="ARBA00022692"/>
    </source>
</evidence>
<feature type="domain" description="Ig-like" evidence="14">
    <location>
        <begin position="308"/>
        <end position="407"/>
    </location>
</feature>
<dbReference type="GO" id="GO:0071222">
    <property type="term" value="P:cellular response to lipopolysaccharide"/>
    <property type="evidence" value="ECO:0007669"/>
    <property type="project" value="TreeGrafter"/>
</dbReference>
<reference evidence="15" key="2">
    <citation type="submission" date="2025-09" db="UniProtKB">
        <authorList>
            <consortium name="Ensembl"/>
        </authorList>
    </citation>
    <scope>IDENTIFICATION</scope>
</reference>
<dbReference type="PANTHER" id="PTHR25466:SF14">
    <property type="entry name" value="BUTYROPHILIN SUBFAMILY 2 MEMBER A2-LIKE-RELATED"/>
    <property type="match status" value="1"/>
</dbReference>
<dbReference type="InterPro" id="IPR013106">
    <property type="entry name" value="Ig_V-set"/>
</dbReference>
<evidence type="ECO:0000256" key="4">
    <source>
        <dbReference type="ARBA" id="ARBA00022729"/>
    </source>
</evidence>
<organism evidence="15 16">
    <name type="scientific">Gopherus evgoodei</name>
    <name type="common">Goodes thornscrub tortoise</name>
    <dbReference type="NCBI Taxonomy" id="1825980"/>
    <lineage>
        <taxon>Eukaryota</taxon>
        <taxon>Metazoa</taxon>
        <taxon>Chordata</taxon>
        <taxon>Craniata</taxon>
        <taxon>Vertebrata</taxon>
        <taxon>Euteleostomi</taxon>
        <taxon>Archelosauria</taxon>
        <taxon>Testudinata</taxon>
        <taxon>Testudines</taxon>
        <taxon>Cryptodira</taxon>
        <taxon>Durocryptodira</taxon>
        <taxon>Testudinoidea</taxon>
        <taxon>Testudinidae</taxon>
        <taxon>Gopherus</taxon>
    </lineage>
</organism>
<feature type="chain" id="PRO_5034702403" evidence="13">
    <location>
        <begin position="17"/>
        <end position="478"/>
    </location>
</feature>
<keyword evidence="10" id="KW-0393">Immunoglobulin domain</keyword>
<dbReference type="PROSITE" id="PS50835">
    <property type="entry name" value="IG_LIKE"/>
    <property type="match status" value="2"/>
</dbReference>
<dbReference type="PROSITE" id="PS00290">
    <property type="entry name" value="IG_MHC"/>
    <property type="match status" value="1"/>
</dbReference>
<reference evidence="15" key="1">
    <citation type="submission" date="2025-08" db="UniProtKB">
        <authorList>
            <consortium name="Ensembl"/>
        </authorList>
    </citation>
    <scope>IDENTIFICATION</scope>
</reference>
<feature type="transmembrane region" description="Helical" evidence="12">
    <location>
        <begin position="422"/>
        <end position="442"/>
    </location>
</feature>
<sequence length="478" mass="51747">MNLGLILICGMLALKAEVPVELAPGSQLRSVDVVLDCHYVEEAVGEFPGAFAGSFSSDPATLVLRGISIADDGSLDSVTNYEAPGTKTDSTFPIIFEVSASLVPVPYAESLLHADCAGEEVTCEISPYSLHLADEGPSQASWFMGTLKLSSGISIALVLKVSSDSEEDDRMAVLHPRLKVPVSKEGTVLTTVEFQLSSRTPTLRTRFGTSVTLDCSFALASSSPLASLEWRLQHRGSGRRVFHYQTGDMAQAEQSTAHVDVVQLLETGDASLSLHGVGVGDEGTYICLVSTHQHQAQNIIQLQLVEPPRVRLFPELVSREGDGATTLTCEISGYYPLDVSVKWTWEAPDDKDKVPISDSSTYFSSHRQAQDGTYSINSYLSINTATELRPVTYSCHVSHLALEEPITASAQLRVPEQKTSKGLVGAFIATFIFFAALVGLLLRTRKTGMNKEQRHRVLHLSTSRSVDPKSEKSLETSG</sequence>
<keyword evidence="9" id="KW-0325">Glycoprotein</keyword>
<dbReference type="InterPro" id="IPR003597">
    <property type="entry name" value="Ig_C1-set"/>
</dbReference>
<evidence type="ECO:0000256" key="7">
    <source>
        <dbReference type="ARBA" id="ARBA00023157"/>
    </source>
</evidence>
<dbReference type="GO" id="GO:0002502">
    <property type="term" value="P:peptide antigen assembly with MHC class I protein complex"/>
    <property type="evidence" value="ECO:0007669"/>
    <property type="project" value="Ensembl"/>
</dbReference>
<dbReference type="SMART" id="SM00407">
    <property type="entry name" value="IGc1"/>
    <property type="match status" value="1"/>
</dbReference>
<evidence type="ECO:0000256" key="12">
    <source>
        <dbReference type="SAM" id="Phobius"/>
    </source>
</evidence>
<dbReference type="InterPro" id="IPR013783">
    <property type="entry name" value="Ig-like_fold"/>
</dbReference>
<dbReference type="SUPFAM" id="SSF48726">
    <property type="entry name" value="Immunoglobulin"/>
    <property type="match status" value="2"/>
</dbReference>
<dbReference type="GO" id="GO:0042130">
    <property type="term" value="P:negative regulation of T cell proliferation"/>
    <property type="evidence" value="ECO:0007669"/>
    <property type="project" value="TreeGrafter"/>
</dbReference>
<evidence type="ECO:0000256" key="11">
    <source>
        <dbReference type="SAM" id="MobiDB-lite"/>
    </source>
</evidence>
<dbReference type="InterPro" id="IPR007110">
    <property type="entry name" value="Ig-like_dom"/>
</dbReference>
<evidence type="ECO:0000256" key="10">
    <source>
        <dbReference type="ARBA" id="ARBA00023319"/>
    </source>
</evidence>
<keyword evidence="2" id="KW-1003">Cell membrane</keyword>